<evidence type="ECO:0000256" key="3">
    <source>
        <dbReference type="SAM" id="MobiDB-lite"/>
    </source>
</evidence>
<dbReference type="EMBL" id="PZQS01000001">
    <property type="protein sequence ID" value="PVD38257.1"/>
    <property type="molecule type" value="Genomic_DNA"/>
</dbReference>
<sequence length="636" mass="71938">MSSLSVSLAEEVEKCKKDKRLKSKKKKAIALLNLIELNDSDAHLAKRPRLRLSDIDTSKKDNAVVISTEDNEAPSRQKSMLADEHYAKALAINKERTKAAMERPKIFLTLENLLPFKSSDTTSSILQDSKNVLPLYMTDLQHLLLYALLKNLTSYKPRWCRLLRPCKLASTVLIVLHDVSIKDFKDHLDCFPYLKENFPINVEMITPSQYGSTLDHDVYAVPLTTSQLKHYMNNPEVERKVVKLISRGEEDEPNRHAVKDTEKNRSIGEKDKMKRDVVPRTSLLLTGAQMMMEGYPMPVATSTSSWSGITEEMLDQVTTRLEDAQKTLRSLLPSDAILCGQSLCNDLCALKMFHPYVIDTSVIYNTSGNRGIKCGLKRLSTYFLGRQIQDSKGGHCSTEDAIATMDLVNLKLSKGLEFGDAVLGGAFFPDMKTFFMGSEPMQPIQKRQSSSPTPDFDLGPGMKGCHVDQKHVKKVCTETLKKLTKLEVDKRTVFFQQRGNTLIHSFFELLAENKVSTCIIGKKELVSKYTSEKNLICVETKRDKDTRMEGVTQSLDKNFTWINLYGFADMLFAESADEEESQETMEEAKKKLFRKMDKHVMKLVCCQPEKVLTLVVLTGRTERGEHKNGATFVKVT</sequence>
<name>A0A2T7PXZ8_POMCA</name>
<dbReference type="PANTHER" id="PTHR12801">
    <property type="entry name" value="RNA EXONUCLEASE REXO1 / RECO3 FAMILY MEMBER-RELATED"/>
    <property type="match status" value="1"/>
</dbReference>
<dbReference type="InterPro" id="IPR012337">
    <property type="entry name" value="RNaseH-like_sf"/>
</dbReference>
<reference evidence="5 6" key="1">
    <citation type="submission" date="2018-04" db="EMBL/GenBank/DDBJ databases">
        <title>The genome of golden apple snail Pomacea canaliculata provides insight into stress tolerance and invasive adaptation.</title>
        <authorList>
            <person name="Liu C."/>
            <person name="Liu B."/>
            <person name="Ren Y."/>
            <person name="Zhang Y."/>
            <person name="Wang H."/>
            <person name="Li S."/>
            <person name="Jiang F."/>
            <person name="Yin L."/>
            <person name="Zhang G."/>
            <person name="Qian W."/>
            <person name="Fan W."/>
        </authorList>
    </citation>
    <scope>NUCLEOTIDE SEQUENCE [LARGE SCALE GENOMIC DNA]</scope>
    <source>
        <strain evidence="5">SZHN2017</strain>
        <tissue evidence="5">Muscle</tissue>
    </source>
</reference>
<dbReference type="Proteomes" id="UP000245119">
    <property type="component" value="Linkage Group LG1"/>
</dbReference>
<gene>
    <name evidence="5" type="ORF">C0Q70_00868</name>
</gene>
<keyword evidence="1" id="KW-0540">Nuclease</keyword>
<evidence type="ECO:0000259" key="4">
    <source>
        <dbReference type="SMART" id="SM00479"/>
    </source>
</evidence>
<dbReference type="InterPro" id="IPR036397">
    <property type="entry name" value="RNaseH_sf"/>
</dbReference>
<dbReference type="SUPFAM" id="SSF53098">
    <property type="entry name" value="Ribonuclease H-like"/>
    <property type="match status" value="1"/>
</dbReference>
<dbReference type="AlphaFoldDB" id="A0A2T7PXZ8"/>
<dbReference type="InterPro" id="IPR047021">
    <property type="entry name" value="REXO1/3/4-like"/>
</dbReference>
<dbReference type="GO" id="GO:0005634">
    <property type="term" value="C:nucleus"/>
    <property type="evidence" value="ECO:0007669"/>
    <property type="project" value="TreeGrafter"/>
</dbReference>
<accession>A0A2T7PXZ8</accession>
<proteinExistence type="predicted"/>
<dbReference type="PANTHER" id="PTHR12801:SF82">
    <property type="entry name" value="RNA EXONUCLEASE 5"/>
    <property type="match status" value="1"/>
</dbReference>
<dbReference type="SMART" id="SM00479">
    <property type="entry name" value="EXOIII"/>
    <property type="match status" value="1"/>
</dbReference>
<organism evidence="5 6">
    <name type="scientific">Pomacea canaliculata</name>
    <name type="common">Golden apple snail</name>
    <dbReference type="NCBI Taxonomy" id="400727"/>
    <lineage>
        <taxon>Eukaryota</taxon>
        <taxon>Metazoa</taxon>
        <taxon>Spiralia</taxon>
        <taxon>Lophotrochozoa</taxon>
        <taxon>Mollusca</taxon>
        <taxon>Gastropoda</taxon>
        <taxon>Caenogastropoda</taxon>
        <taxon>Architaenioglossa</taxon>
        <taxon>Ampullarioidea</taxon>
        <taxon>Ampullariidae</taxon>
        <taxon>Pomacea</taxon>
    </lineage>
</organism>
<evidence type="ECO:0000313" key="6">
    <source>
        <dbReference type="Proteomes" id="UP000245119"/>
    </source>
</evidence>
<feature type="region of interest" description="Disordered" evidence="3">
    <location>
        <begin position="248"/>
        <end position="270"/>
    </location>
</feature>
<dbReference type="InterPro" id="IPR013520">
    <property type="entry name" value="Ribonucl_H"/>
</dbReference>
<comment type="caution">
    <text evidence="5">The sequence shown here is derived from an EMBL/GenBank/DDBJ whole genome shotgun (WGS) entry which is preliminary data.</text>
</comment>
<feature type="domain" description="Exonuclease" evidence="4">
    <location>
        <begin position="255"/>
        <end position="417"/>
    </location>
</feature>
<feature type="compositionally biased region" description="Basic and acidic residues" evidence="3">
    <location>
        <begin position="253"/>
        <end position="270"/>
    </location>
</feature>
<evidence type="ECO:0000313" key="5">
    <source>
        <dbReference type="EMBL" id="PVD38257.1"/>
    </source>
</evidence>
<dbReference type="GO" id="GO:0003676">
    <property type="term" value="F:nucleic acid binding"/>
    <property type="evidence" value="ECO:0007669"/>
    <property type="project" value="InterPro"/>
</dbReference>
<evidence type="ECO:0000256" key="2">
    <source>
        <dbReference type="ARBA" id="ARBA00022801"/>
    </source>
</evidence>
<keyword evidence="2" id="KW-0378">Hydrolase</keyword>
<dbReference type="Gene3D" id="3.30.420.10">
    <property type="entry name" value="Ribonuclease H-like superfamily/Ribonuclease H"/>
    <property type="match status" value="1"/>
</dbReference>
<protein>
    <recommendedName>
        <fullName evidence="4">Exonuclease domain-containing protein</fullName>
    </recommendedName>
</protein>
<keyword evidence="6" id="KW-1185">Reference proteome</keyword>
<dbReference type="GO" id="GO:0004527">
    <property type="term" value="F:exonuclease activity"/>
    <property type="evidence" value="ECO:0007669"/>
    <property type="project" value="InterPro"/>
</dbReference>
<dbReference type="OrthoDB" id="206335at2759"/>
<dbReference type="STRING" id="400727.A0A2T7PXZ8"/>
<evidence type="ECO:0000256" key="1">
    <source>
        <dbReference type="ARBA" id="ARBA00022722"/>
    </source>
</evidence>